<reference evidence="1 2" key="1">
    <citation type="submission" date="2021-06" db="EMBL/GenBank/DDBJ databases">
        <title>Caerostris extrusa draft genome.</title>
        <authorList>
            <person name="Kono N."/>
            <person name="Arakawa K."/>
        </authorList>
    </citation>
    <scope>NUCLEOTIDE SEQUENCE [LARGE SCALE GENOMIC DNA]</scope>
</reference>
<sequence length="80" mass="9142">MEKRLPGRKVGLLPVGPREVFYFPPTTHRSPMEGIPISSTWRRALLGLQAPPKVQLTFTPEIMFPYLINNAFIRTLTLVH</sequence>
<dbReference type="AlphaFoldDB" id="A0AAV4MWW6"/>
<proteinExistence type="predicted"/>
<dbReference type="EMBL" id="BPLR01020168">
    <property type="protein sequence ID" value="GIX75434.1"/>
    <property type="molecule type" value="Genomic_DNA"/>
</dbReference>
<accession>A0AAV4MWW6</accession>
<name>A0AAV4MWW6_CAEEX</name>
<comment type="caution">
    <text evidence="1">The sequence shown here is derived from an EMBL/GenBank/DDBJ whole genome shotgun (WGS) entry which is preliminary data.</text>
</comment>
<protein>
    <submittedName>
        <fullName evidence="1">Uncharacterized protein</fullName>
    </submittedName>
</protein>
<evidence type="ECO:0000313" key="1">
    <source>
        <dbReference type="EMBL" id="GIX75434.1"/>
    </source>
</evidence>
<evidence type="ECO:0000313" key="2">
    <source>
        <dbReference type="Proteomes" id="UP001054945"/>
    </source>
</evidence>
<keyword evidence="2" id="KW-1185">Reference proteome</keyword>
<dbReference type="Proteomes" id="UP001054945">
    <property type="component" value="Unassembled WGS sequence"/>
</dbReference>
<gene>
    <name evidence="1" type="ORF">CEXT_196751</name>
</gene>
<organism evidence="1 2">
    <name type="scientific">Caerostris extrusa</name>
    <name type="common">Bark spider</name>
    <name type="synonym">Caerostris bankana</name>
    <dbReference type="NCBI Taxonomy" id="172846"/>
    <lineage>
        <taxon>Eukaryota</taxon>
        <taxon>Metazoa</taxon>
        <taxon>Ecdysozoa</taxon>
        <taxon>Arthropoda</taxon>
        <taxon>Chelicerata</taxon>
        <taxon>Arachnida</taxon>
        <taxon>Araneae</taxon>
        <taxon>Araneomorphae</taxon>
        <taxon>Entelegynae</taxon>
        <taxon>Araneoidea</taxon>
        <taxon>Araneidae</taxon>
        <taxon>Caerostris</taxon>
    </lineage>
</organism>